<keyword evidence="1" id="KW-0732">Signal</keyword>
<dbReference type="Proteomes" id="UP000176944">
    <property type="component" value="Chromosome"/>
</dbReference>
<dbReference type="EMBL" id="CP017708">
    <property type="protein sequence ID" value="AOY83362.2"/>
    <property type="molecule type" value="Genomic_DNA"/>
</dbReference>
<reference evidence="2" key="2">
    <citation type="submission" date="2022-10" db="EMBL/GenBank/DDBJ databases">
        <authorList>
            <person name="Ngo T.-E."/>
        </authorList>
    </citation>
    <scope>NUCLEOTIDE SEQUENCE</scope>
    <source>
        <strain evidence="2">JHB</strain>
    </source>
</reference>
<evidence type="ECO:0000313" key="2">
    <source>
        <dbReference type="EMBL" id="AOY83362.2"/>
    </source>
</evidence>
<protein>
    <submittedName>
        <fullName evidence="2">Uncharacterized protein</fullName>
    </submittedName>
</protein>
<feature type="signal peptide" evidence="1">
    <location>
        <begin position="1"/>
        <end position="26"/>
    </location>
</feature>
<sequence length="253" mass="28691">MLNTSAFLVFLCCMFWFYLSTYSAHAFPKITSYLNESGQTAFLFYTHTCGFGRDLPYTRDVEKNELYYANIDYTFLSFNIDPVSSRETQVYRGYTNHFNHADADIKCFPKADYLVYWPYEFCDTNDFSLLLLDDSTGDQNPVSLNATPNPPICEQLPPEYNLSEVYGTELSDRVHLVQTLFMTKFGALAVDYDPIGGDLTCYDIVADNDFNCGAASPDSFVTLLVKDDGNLFFKPIGTRTGTGFVADDDIYPR</sequence>
<name>A0A1D9G6T6_MOOP1</name>
<gene>
    <name evidence="2" type="ORF">BJP36_29030</name>
</gene>
<evidence type="ECO:0000256" key="1">
    <source>
        <dbReference type="SAM" id="SignalP"/>
    </source>
</evidence>
<proteinExistence type="predicted"/>
<organism evidence="2">
    <name type="scientific">Moorena producens (strain JHB)</name>
    <dbReference type="NCBI Taxonomy" id="1454205"/>
    <lineage>
        <taxon>Bacteria</taxon>
        <taxon>Bacillati</taxon>
        <taxon>Cyanobacteriota</taxon>
        <taxon>Cyanophyceae</taxon>
        <taxon>Coleofasciculales</taxon>
        <taxon>Coleofasciculaceae</taxon>
        <taxon>Moorena</taxon>
    </lineage>
</organism>
<feature type="chain" id="PRO_5038347726" evidence="1">
    <location>
        <begin position="27"/>
        <end position="253"/>
    </location>
</feature>
<reference evidence="2" key="1">
    <citation type="journal article" date="2017" name="Proc. Natl. Acad. Sci. U.S.A.">
        <title>Comparative genomics uncovers the prolific and distinctive metabolic potential of the cyanobacterial genus Moorea.</title>
        <authorList>
            <person name="Leao T."/>
            <person name="Castelao G."/>
            <person name="Korobeynikov A."/>
            <person name="Monroe E.A."/>
            <person name="Podell S."/>
            <person name="Glukhov E."/>
            <person name="Allen E.E."/>
            <person name="Gerwick W.H."/>
            <person name="Gerwick L."/>
        </authorList>
    </citation>
    <scope>NUCLEOTIDE SEQUENCE</scope>
    <source>
        <strain evidence="2">JHB</strain>
    </source>
</reference>
<dbReference type="AlphaFoldDB" id="A0A1D9G6T6"/>
<accession>A0A1D9G6T6</accession>